<dbReference type="Gene3D" id="1.10.10.60">
    <property type="entry name" value="Homeodomain-like"/>
    <property type="match status" value="1"/>
</dbReference>
<dbReference type="Proteomes" id="UP000199614">
    <property type="component" value="Unassembled WGS sequence"/>
</dbReference>
<keyword evidence="1" id="KW-0175">Coiled coil</keyword>
<dbReference type="OrthoDB" id="5189122at2"/>
<keyword evidence="3" id="KW-1185">Reference proteome</keyword>
<name>A0A1I4VK94_PSUAM</name>
<proteinExistence type="predicted"/>
<dbReference type="RefSeq" id="WP_093339872.1">
    <property type="nucleotide sequence ID" value="NZ_FOUY01000006.1"/>
</dbReference>
<evidence type="ECO:0008006" key="4">
    <source>
        <dbReference type="Google" id="ProtNLM"/>
    </source>
</evidence>
<evidence type="ECO:0000256" key="1">
    <source>
        <dbReference type="SAM" id="Coils"/>
    </source>
</evidence>
<evidence type="ECO:0000313" key="3">
    <source>
        <dbReference type="Proteomes" id="UP000199614"/>
    </source>
</evidence>
<gene>
    <name evidence="2" type="ORF">SAMN05216207_1006130</name>
</gene>
<organism evidence="2 3">
    <name type="scientific">Pseudonocardia ammonioxydans</name>
    <dbReference type="NCBI Taxonomy" id="260086"/>
    <lineage>
        <taxon>Bacteria</taxon>
        <taxon>Bacillati</taxon>
        <taxon>Actinomycetota</taxon>
        <taxon>Actinomycetes</taxon>
        <taxon>Pseudonocardiales</taxon>
        <taxon>Pseudonocardiaceae</taxon>
        <taxon>Pseudonocardia</taxon>
    </lineage>
</organism>
<sequence>MTTAGDDDRTAGAGDAPGGADEALAALGAQLEASIADLEAARERVRELQRLRAAGTGWREIVPGEQRPLIVESVTRALDGLGAVGGRFRREEAVALHAEGETIAGIGRLFGVSRQRVSSYLQEHGAAPAADASSGPLRT</sequence>
<protein>
    <recommendedName>
        <fullName evidence="4">Homeodomain-like domain-containing protein</fullName>
    </recommendedName>
</protein>
<accession>A0A1I4VK94</accession>
<dbReference type="EMBL" id="FOUY01000006">
    <property type="protein sequence ID" value="SFN01694.1"/>
    <property type="molecule type" value="Genomic_DNA"/>
</dbReference>
<reference evidence="2 3" key="1">
    <citation type="submission" date="2016-10" db="EMBL/GenBank/DDBJ databases">
        <authorList>
            <person name="de Groot N.N."/>
        </authorList>
    </citation>
    <scope>NUCLEOTIDE SEQUENCE [LARGE SCALE GENOMIC DNA]</scope>
    <source>
        <strain evidence="2 3">CGMCC 4.1877</strain>
    </source>
</reference>
<evidence type="ECO:0000313" key="2">
    <source>
        <dbReference type="EMBL" id="SFN01694.1"/>
    </source>
</evidence>
<dbReference type="AlphaFoldDB" id="A0A1I4VK94"/>
<feature type="coiled-coil region" evidence="1">
    <location>
        <begin position="24"/>
        <end position="51"/>
    </location>
</feature>